<dbReference type="RefSeq" id="WP_131599486.1">
    <property type="nucleotide sequence ID" value="NZ_CBDBYK010000020.1"/>
</dbReference>
<dbReference type="GO" id="GO:0055085">
    <property type="term" value="P:transmembrane transport"/>
    <property type="evidence" value="ECO:0007669"/>
    <property type="project" value="InterPro"/>
</dbReference>
<dbReference type="PANTHER" id="PTHR30043">
    <property type="entry name" value="PHOSPHONATES TRANSPORT SYSTEM PERMEASE PROTEIN"/>
    <property type="match status" value="1"/>
</dbReference>
<organism evidence="9 10">
    <name type="scientific">Mycoplasma marinum</name>
    <dbReference type="NCBI Taxonomy" id="1937190"/>
    <lineage>
        <taxon>Bacteria</taxon>
        <taxon>Bacillati</taxon>
        <taxon>Mycoplasmatota</taxon>
        <taxon>Mollicutes</taxon>
        <taxon>Mycoplasmataceae</taxon>
        <taxon>Mycoplasma</taxon>
    </lineage>
</organism>
<keyword evidence="10" id="KW-1185">Reference proteome</keyword>
<sequence length="649" mass="73793">MKLKNFNNYKIVNINGQVVKKKSPWPKILIGSLITVLIILVFLHVQPNFKGHKVFAEQLGNFFKYDDIRLGLDNITISQTFFETLRLLWKTILYSLLGTVIGVIISIPLSLVSSKNITKKWYVYMPFRIVMSLIRSIPPLIVAYLMFNVFSQTLSATLALSVFVTSIMTKWLFEELDSIDLNAFVALQALGNQKNRSITMAVFPHLIKSIVSYGVYAFEMVIRFAAILGVVGIATVGSLLSDKYKPPTRWGHMSIVLLVLIITIVTIEILSMLFKKYIMERQIRQVDIDKTKSIEFQIAQVKYNKSKIWITKAIVSLVLISLIILSITSVDWSIASQQKLELFNEGIKKLMHPEWKFITDFGTGVNALELGFQAVLVAIAASIIGLFLSFFFGILASKAFMGRYFSWIFKIIIISVRAIPAFVYAIIFLFLSPSPNIVFAGVLALGVHSIGMLGKLTYEKLDSIDLASRNALEVMGVNRIISTKWALLKEAKPTIISNAIYRIEINFKSMVQIGAVGASLFGFQIGIYSSDPGKFSWLAPYLLVTIAFVLALEQISNILRKKIMTGQFFSKNNFFYKKIHEKEIVDSLIFSNTFNLSFDKNQERIKFNNYIGRLMIKSKENKLKYFKVKKDIKQELKELGFIRLIQKYE</sequence>
<feature type="transmembrane region" description="Helical" evidence="7">
    <location>
        <begin position="437"/>
        <end position="458"/>
    </location>
</feature>
<keyword evidence="3" id="KW-1003">Cell membrane</keyword>
<feature type="transmembrane region" description="Helical" evidence="7">
    <location>
        <begin position="313"/>
        <end position="335"/>
    </location>
</feature>
<keyword evidence="5 7" id="KW-1133">Transmembrane helix</keyword>
<accession>A0A4R0XMP0</accession>
<feature type="transmembrane region" description="Helical" evidence="7">
    <location>
        <begin position="92"/>
        <end position="113"/>
    </location>
</feature>
<proteinExistence type="inferred from homology"/>
<keyword evidence="6 7" id="KW-0472">Membrane</keyword>
<evidence type="ECO:0000256" key="1">
    <source>
        <dbReference type="ARBA" id="ARBA00004651"/>
    </source>
</evidence>
<dbReference type="Proteomes" id="UP000294192">
    <property type="component" value="Unassembled WGS sequence"/>
</dbReference>
<dbReference type="Gene3D" id="1.10.3720.10">
    <property type="entry name" value="MetI-like"/>
    <property type="match status" value="2"/>
</dbReference>
<reference evidence="9 10" key="1">
    <citation type="submission" date="2018-02" db="EMBL/GenBank/DDBJ databases">
        <title>Mycoplasma marinum and Mycoplasma todarodis sp. nov., moderately halophilic and psychrotolerant mycoplasmas isolated from cephalopods.</title>
        <authorList>
            <person name="Viver T."/>
        </authorList>
    </citation>
    <scope>NUCLEOTIDE SEQUENCE [LARGE SCALE GENOMIC DNA]</scope>
    <source>
        <strain evidence="9 10">PE</strain>
    </source>
</reference>
<feature type="domain" description="ABC transmembrane type-1" evidence="8">
    <location>
        <begin position="88"/>
        <end position="271"/>
    </location>
</feature>
<feature type="transmembrane region" description="Helical" evidence="7">
    <location>
        <begin position="252"/>
        <end position="274"/>
    </location>
</feature>
<dbReference type="SUPFAM" id="SSF161098">
    <property type="entry name" value="MetI-like"/>
    <property type="match status" value="2"/>
</dbReference>
<protein>
    <submittedName>
        <fullName evidence="9">Alkylphosphonate ABC transporter permease</fullName>
    </submittedName>
</protein>
<evidence type="ECO:0000256" key="7">
    <source>
        <dbReference type="RuleBase" id="RU363032"/>
    </source>
</evidence>
<dbReference type="PROSITE" id="PS50928">
    <property type="entry name" value="ABC_TM1"/>
    <property type="match status" value="2"/>
</dbReference>
<evidence type="ECO:0000256" key="4">
    <source>
        <dbReference type="ARBA" id="ARBA00022692"/>
    </source>
</evidence>
<gene>
    <name evidence="9" type="ORF">C4B24_04060</name>
</gene>
<comment type="subcellular location">
    <subcellularLocation>
        <location evidence="1 7">Cell membrane</location>
        <topology evidence="1 7">Multi-pass membrane protein</topology>
    </subcellularLocation>
</comment>
<name>A0A4R0XMP0_9MOLU</name>
<dbReference type="InterPro" id="IPR035906">
    <property type="entry name" value="MetI-like_sf"/>
</dbReference>
<dbReference type="InterPro" id="IPR000515">
    <property type="entry name" value="MetI-like"/>
</dbReference>
<evidence type="ECO:0000256" key="2">
    <source>
        <dbReference type="ARBA" id="ARBA00022448"/>
    </source>
</evidence>
<evidence type="ECO:0000256" key="5">
    <source>
        <dbReference type="ARBA" id="ARBA00022989"/>
    </source>
</evidence>
<feature type="transmembrane region" description="Helical" evidence="7">
    <location>
        <begin position="535"/>
        <end position="552"/>
    </location>
</feature>
<dbReference type="CDD" id="cd06261">
    <property type="entry name" value="TM_PBP2"/>
    <property type="match status" value="1"/>
</dbReference>
<keyword evidence="2 7" id="KW-0813">Transport</keyword>
<evidence type="ECO:0000256" key="3">
    <source>
        <dbReference type="ARBA" id="ARBA00022475"/>
    </source>
</evidence>
<comment type="similarity">
    <text evidence="7">Belongs to the binding-protein-dependent transport system permease family.</text>
</comment>
<keyword evidence="4 7" id="KW-0812">Transmembrane</keyword>
<feature type="domain" description="ABC transmembrane type-1" evidence="8">
    <location>
        <begin position="371"/>
        <end position="556"/>
    </location>
</feature>
<feature type="transmembrane region" description="Helical" evidence="7">
    <location>
        <begin position="125"/>
        <end position="147"/>
    </location>
</feature>
<dbReference type="AlphaFoldDB" id="A0A4R0XMP0"/>
<dbReference type="GO" id="GO:0005886">
    <property type="term" value="C:plasma membrane"/>
    <property type="evidence" value="ECO:0007669"/>
    <property type="project" value="UniProtKB-SubCell"/>
</dbReference>
<evidence type="ECO:0000313" key="10">
    <source>
        <dbReference type="Proteomes" id="UP000294192"/>
    </source>
</evidence>
<dbReference type="Pfam" id="PF00528">
    <property type="entry name" value="BPD_transp_1"/>
    <property type="match status" value="2"/>
</dbReference>
<evidence type="ECO:0000313" key="9">
    <source>
        <dbReference type="EMBL" id="TCG10732.1"/>
    </source>
</evidence>
<feature type="transmembrane region" description="Helical" evidence="7">
    <location>
        <begin position="510"/>
        <end position="529"/>
    </location>
</feature>
<evidence type="ECO:0000259" key="8">
    <source>
        <dbReference type="PROSITE" id="PS50928"/>
    </source>
</evidence>
<dbReference type="OrthoDB" id="8557224at2"/>
<feature type="transmembrane region" description="Helical" evidence="7">
    <location>
        <begin position="153"/>
        <end position="173"/>
    </location>
</feature>
<feature type="transmembrane region" description="Helical" evidence="7">
    <location>
        <begin position="370"/>
        <end position="395"/>
    </location>
</feature>
<dbReference type="EMBL" id="PSZO01000023">
    <property type="protein sequence ID" value="TCG10732.1"/>
    <property type="molecule type" value="Genomic_DNA"/>
</dbReference>
<comment type="caution">
    <text evidence="9">The sequence shown here is derived from an EMBL/GenBank/DDBJ whole genome shotgun (WGS) entry which is preliminary data.</text>
</comment>
<evidence type="ECO:0000256" key="6">
    <source>
        <dbReference type="ARBA" id="ARBA00023136"/>
    </source>
</evidence>
<feature type="transmembrane region" description="Helical" evidence="7">
    <location>
        <begin position="220"/>
        <end position="240"/>
    </location>
</feature>
<feature type="transmembrane region" description="Helical" evidence="7">
    <location>
        <begin position="407"/>
        <end position="431"/>
    </location>
</feature>
<dbReference type="PANTHER" id="PTHR30043:SF1">
    <property type="entry name" value="ABC TRANSPORT SYSTEM PERMEASE PROTEIN P69"/>
    <property type="match status" value="1"/>
</dbReference>
<feature type="transmembrane region" description="Helical" evidence="7">
    <location>
        <begin position="28"/>
        <end position="45"/>
    </location>
</feature>